<keyword evidence="4" id="KW-0812">Transmembrane</keyword>
<proteinExistence type="predicted"/>
<evidence type="ECO:0000256" key="4">
    <source>
        <dbReference type="SAM" id="Phobius"/>
    </source>
</evidence>
<dbReference type="Gene3D" id="3.40.50.1820">
    <property type="entry name" value="alpha/beta hydrolase"/>
    <property type="match status" value="1"/>
</dbReference>
<name>A0ABR9UI75_9CYAN</name>
<evidence type="ECO:0000313" key="6">
    <source>
        <dbReference type="EMBL" id="MBE9146145.1"/>
    </source>
</evidence>
<sequence>MREIPVSVFSVFSKHQWKKLFFSLSLLTPTIVSSFFLFPLSSRAAESVVIRQGFIYATVSVKDLTEFAETGKVPLGLLGYFSFLTPEQKQQALGALNIKIKIQDETVDEIVNSQVGTRILTDIDTIISSDQSQGGTAIKEAILSSAKSPQGLSVINFLENYPLSTIEINVPKAFEVLKRLNQGFWQTQRLLLEVLPKFPTGDFQPPPITFDPTQPGPGKVDITRIELQDKQRNRNIPVYIYSSSAATPDKPLILYSHGRGSDYQELRYLMEHLASYGYTVIVPEHPGSNGTYVDKNLFLSPTEIIERPQDLIFTLDELEKLNVNDPRFKGKFNTNNTLVFGYSFGGVTALALAGGEFQIDELRKNCDQSFITFSLGKATQCLAAELPKDRYQFSDPRIKRAISFAPTASVIFGKTGLNKVQVPTLILTQSSDKVTPALPEQIAIFPQIKTEKLLLGVLGATHLSVRDPRTIADQTWIPITPISGGEVIGDASKDVRNYAKIIALATAAQLTPDAEKYQVFLTPEYYRSISTQAFPVRLITDIPPETQLFIEELLKTQGSPGFVMVN</sequence>
<comment type="caution">
    <text evidence="6">The sequence shown here is derived from an EMBL/GenBank/DDBJ whole genome shotgun (WGS) entry which is preliminary data.</text>
</comment>
<accession>A0ABR9UI75</accession>
<dbReference type="InterPro" id="IPR010802">
    <property type="entry name" value="DUF1400"/>
</dbReference>
<gene>
    <name evidence="6" type="ORF">IQ236_23415</name>
</gene>
<feature type="transmembrane region" description="Helical" evidence="4">
    <location>
        <begin position="20"/>
        <end position="40"/>
    </location>
</feature>
<keyword evidence="4" id="KW-0472">Membrane</keyword>
<evidence type="ECO:0000256" key="3">
    <source>
        <dbReference type="ARBA" id="ARBA00023098"/>
    </source>
</evidence>
<evidence type="ECO:0000256" key="2">
    <source>
        <dbReference type="ARBA" id="ARBA00022963"/>
    </source>
</evidence>
<dbReference type="SUPFAM" id="SSF53474">
    <property type="entry name" value="alpha/beta-Hydrolases"/>
    <property type="match status" value="1"/>
</dbReference>
<dbReference type="Pfam" id="PF07176">
    <property type="entry name" value="DUF1400"/>
    <property type="match status" value="1"/>
</dbReference>
<evidence type="ECO:0000259" key="5">
    <source>
        <dbReference type="Pfam" id="PF07176"/>
    </source>
</evidence>
<keyword evidence="1 6" id="KW-0378">Hydrolase</keyword>
<evidence type="ECO:0000256" key="1">
    <source>
        <dbReference type="ARBA" id="ARBA00022801"/>
    </source>
</evidence>
<dbReference type="RefSeq" id="WP_193871517.1">
    <property type="nucleotide sequence ID" value="NZ_JADEWU010000083.1"/>
</dbReference>
<organism evidence="6 7">
    <name type="scientific">Planktothrix mougeotii LEGE 06226</name>
    <dbReference type="NCBI Taxonomy" id="1828728"/>
    <lineage>
        <taxon>Bacteria</taxon>
        <taxon>Bacillati</taxon>
        <taxon>Cyanobacteriota</taxon>
        <taxon>Cyanophyceae</taxon>
        <taxon>Oscillatoriophycideae</taxon>
        <taxon>Oscillatoriales</taxon>
        <taxon>Microcoleaceae</taxon>
        <taxon>Planktothrix</taxon>
    </lineage>
</organism>
<dbReference type="Proteomes" id="UP000640725">
    <property type="component" value="Unassembled WGS sequence"/>
</dbReference>
<dbReference type="PANTHER" id="PTHR10272">
    <property type="entry name" value="PLATELET-ACTIVATING FACTOR ACETYLHYDROLASE"/>
    <property type="match status" value="1"/>
</dbReference>
<evidence type="ECO:0000313" key="7">
    <source>
        <dbReference type="Proteomes" id="UP000640725"/>
    </source>
</evidence>
<keyword evidence="4" id="KW-1133">Transmembrane helix</keyword>
<keyword evidence="2" id="KW-0442">Lipid degradation</keyword>
<keyword evidence="3" id="KW-0443">Lipid metabolism</keyword>
<dbReference type="GO" id="GO:0016787">
    <property type="term" value="F:hydrolase activity"/>
    <property type="evidence" value="ECO:0007669"/>
    <property type="project" value="UniProtKB-KW"/>
</dbReference>
<dbReference type="PANTHER" id="PTHR10272:SF13">
    <property type="entry name" value="POLY(ETHYLENE TEREPHTHALATE) HYDROLASE"/>
    <property type="match status" value="1"/>
</dbReference>
<dbReference type="InterPro" id="IPR029058">
    <property type="entry name" value="AB_hydrolase_fold"/>
</dbReference>
<reference evidence="6 7" key="1">
    <citation type="submission" date="2020-10" db="EMBL/GenBank/DDBJ databases">
        <authorList>
            <person name="Castelo-Branco R."/>
            <person name="Eusebio N."/>
            <person name="Adriana R."/>
            <person name="Vieira A."/>
            <person name="Brugerolle De Fraissinette N."/>
            <person name="Rezende De Castro R."/>
            <person name="Schneider M.P."/>
            <person name="Vasconcelos V."/>
            <person name="Leao P.N."/>
        </authorList>
    </citation>
    <scope>NUCLEOTIDE SEQUENCE [LARGE SCALE GENOMIC DNA]</scope>
    <source>
        <strain evidence="6 7">LEGE 06226</strain>
    </source>
</reference>
<protein>
    <submittedName>
        <fullName evidence="6">Alpha/beta hydrolase</fullName>
    </submittedName>
</protein>
<feature type="domain" description="DUF1400" evidence="5">
    <location>
        <begin position="44"/>
        <end position="169"/>
    </location>
</feature>
<keyword evidence="7" id="KW-1185">Reference proteome</keyword>
<dbReference type="EMBL" id="JADEWU010000083">
    <property type="protein sequence ID" value="MBE9146145.1"/>
    <property type="molecule type" value="Genomic_DNA"/>
</dbReference>